<evidence type="ECO:0000259" key="1">
    <source>
        <dbReference type="SMART" id="SM00901"/>
    </source>
</evidence>
<protein>
    <submittedName>
        <fullName evidence="2">FRG domain-containing protein</fullName>
    </submittedName>
</protein>
<gene>
    <name evidence="2" type="ORF">EDD52_101579</name>
</gene>
<keyword evidence="3" id="KW-1185">Reference proteome</keyword>
<proteinExistence type="predicted"/>
<name>A0A4R3JM70_9RHOB</name>
<comment type="caution">
    <text evidence="2">The sequence shown here is derived from an EMBL/GenBank/DDBJ whole genome shotgun (WGS) entry which is preliminary data.</text>
</comment>
<feature type="domain" description="FRG" evidence="1">
    <location>
        <begin position="23"/>
        <end position="120"/>
    </location>
</feature>
<dbReference type="EMBL" id="SLZU01000001">
    <property type="protein sequence ID" value="TCS67478.1"/>
    <property type="molecule type" value="Genomic_DNA"/>
</dbReference>
<evidence type="ECO:0000313" key="2">
    <source>
        <dbReference type="EMBL" id="TCS67478.1"/>
    </source>
</evidence>
<dbReference type="RefSeq" id="WP_165907444.1">
    <property type="nucleotide sequence ID" value="NZ_SLZU01000001.1"/>
</dbReference>
<dbReference type="Proteomes" id="UP000295696">
    <property type="component" value="Unassembled WGS sequence"/>
</dbReference>
<reference evidence="2 3" key="1">
    <citation type="submission" date="2019-03" db="EMBL/GenBank/DDBJ databases">
        <title>Genomic Encyclopedia of Type Strains, Phase IV (KMG-IV): sequencing the most valuable type-strain genomes for metagenomic binning, comparative biology and taxonomic classification.</title>
        <authorList>
            <person name="Goeker M."/>
        </authorList>
    </citation>
    <scope>NUCLEOTIDE SEQUENCE [LARGE SCALE GENOMIC DNA]</scope>
    <source>
        <strain evidence="2 3">DSM 104836</strain>
    </source>
</reference>
<evidence type="ECO:0000313" key="3">
    <source>
        <dbReference type="Proteomes" id="UP000295696"/>
    </source>
</evidence>
<accession>A0A4R3JM70</accession>
<dbReference type="AlphaFoldDB" id="A0A4R3JM70"/>
<dbReference type="SMART" id="SM00901">
    <property type="entry name" value="FRG"/>
    <property type="match status" value="1"/>
</dbReference>
<dbReference type="Pfam" id="PF08867">
    <property type="entry name" value="FRG"/>
    <property type="match status" value="1"/>
</dbReference>
<sequence>MAKIPVVASVGEYLDFVLDDIVSGKITAYRGHSNYSYKLIPKIYRFETAKKNEERILSELLTESPSDFKDDKSVFEQLVRAQHYGLPTRLLDVSLNPLVALFFAVRDYKSVEKDNDGEVIILEISEQRSKLFDSDAISCVSNLARLTYDEKNTLYQHLMSKKGKGGVSSIKVETFNDMPEVERLVQFVRVEKPYFQNKIRALDLGRFFFVRPKRTNRRILAQSGAFVMSGLLKQIGEETSTAFNFSRIRIDRNEKHSILSDLDKLHINDRTMFPEIENTSRYIGEKYTD</sequence>
<dbReference type="InterPro" id="IPR014966">
    <property type="entry name" value="FRG-dom"/>
</dbReference>
<organism evidence="2 3">
    <name type="scientific">Primorskyibacter sedentarius</name>
    <dbReference type="NCBI Taxonomy" id="745311"/>
    <lineage>
        <taxon>Bacteria</taxon>
        <taxon>Pseudomonadati</taxon>
        <taxon>Pseudomonadota</taxon>
        <taxon>Alphaproteobacteria</taxon>
        <taxon>Rhodobacterales</taxon>
        <taxon>Roseobacteraceae</taxon>
        <taxon>Primorskyibacter</taxon>
    </lineage>
</organism>